<dbReference type="GO" id="GO:0044550">
    <property type="term" value="P:secondary metabolite biosynthetic process"/>
    <property type="evidence" value="ECO:0007669"/>
    <property type="project" value="TreeGrafter"/>
</dbReference>
<dbReference type="Proteomes" id="UP000179179">
    <property type="component" value="Unassembled WGS sequence"/>
</dbReference>
<dbReference type="PANTHER" id="PTHR31642">
    <property type="entry name" value="TRICHOTHECENE 3-O-ACETYLTRANSFERASE"/>
    <property type="match status" value="1"/>
</dbReference>
<evidence type="ECO:0000313" key="2">
    <source>
        <dbReference type="EMBL" id="OGM49934.1"/>
    </source>
</evidence>
<dbReference type="EMBL" id="LYCR01000006">
    <property type="protein sequence ID" value="OGM49934.1"/>
    <property type="molecule type" value="Genomic_DNA"/>
</dbReference>
<dbReference type="AlphaFoldDB" id="A0A1F8ADY8"/>
<dbReference type="InterPro" id="IPR050317">
    <property type="entry name" value="Plant_Fungal_Acyltransferase"/>
</dbReference>
<accession>A0A1F8ADY8</accession>
<name>A0A1F8ADY8_9EURO</name>
<organism evidence="2 3">
    <name type="scientific">Aspergillus bombycis</name>
    <dbReference type="NCBI Taxonomy" id="109264"/>
    <lineage>
        <taxon>Eukaryota</taxon>
        <taxon>Fungi</taxon>
        <taxon>Dikarya</taxon>
        <taxon>Ascomycota</taxon>
        <taxon>Pezizomycotina</taxon>
        <taxon>Eurotiomycetes</taxon>
        <taxon>Eurotiomycetidae</taxon>
        <taxon>Eurotiales</taxon>
        <taxon>Aspergillaceae</taxon>
        <taxon>Aspergillus</taxon>
    </lineage>
</organism>
<dbReference type="InterPro" id="IPR023213">
    <property type="entry name" value="CAT-like_dom_sf"/>
</dbReference>
<dbReference type="GeneID" id="34444972"/>
<protein>
    <recommendedName>
        <fullName evidence="4">Transferase family protein</fullName>
    </recommendedName>
</protein>
<dbReference type="RefSeq" id="XP_022393651.1">
    <property type="nucleotide sequence ID" value="XM_022528712.1"/>
</dbReference>
<dbReference type="OrthoDB" id="444127at2759"/>
<dbReference type="Pfam" id="PF02458">
    <property type="entry name" value="Transferase"/>
    <property type="match status" value="1"/>
</dbReference>
<dbReference type="STRING" id="109264.A0A1F8ADY8"/>
<reference evidence="2 3" key="1">
    <citation type="journal article" date="2016" name="Genome Biol. Evol.">
        <title>Draft genome sequence of an aflatoxigenic Aspergillus species, A. bombycis.</title>
        <authorList>
            <person name="Moore G.G."/>
            <person name="Mack B.M."/>
            <person name="Beltz S.B."/>
            <person name="Gilbert M.K."/>
        </authorList>
    </citation>
    <scope>NUCLEOTIDE SEQUENCE [LARGE SCALE GENOMIC DNA]</scope>
    <source>
        <strain evidence="3">NRRL 26010</strain>
    </source>
</reference>
<dbReference type="PANTHER" id="PTHR31642:SF310">
    <property type="entry name" value="FATTY ALCOHOL:CAFFEOYL-COA ACYLTRANSFERASE"/>
    <property type="match status" value="1"/>
</dbReference>
<comment type="caution">
    <text evidence="2">The sequence shown here is derived from an EMBL/GenBank/DDBJ whole genome shotgun (WGS) entry which is preliminary data.</text>
</comment>
<gene>
    <name evidence="2" type="ORF">ABOM_001582</name>
</gene>
<keyword evidence="1" id="KW-0808">Transferase</keyword>
<dbReference type="Gene3D" id="3.30.559.10">
    <property type="entry name" value="Chloramphenicol acetyltransferase-like domain"/>
    <property type="match status" value="2"/>
</dbReference>
<evidence type="ECO:0000313" key="3">
    <source>
        <dbReference type="Proteomes" id="UP000179179"/>
    </source>
</evidence>
<dbReference type="GO" id="GO:0016747">
    <property type="term" value="F:acyltransferase activity, transferring groups other than amino-acyl groups"/>
    <property type="evidence" value="ECO:0007669"/>
    <property type="project" value="TreeGrafter"/>
</dbReference>
<sequence>MTASTVKVTVAATHVVHSKHPILLQDPFMLGPFDQLGHFATPINVVWIYESSSAIGLIPLERLRNAISRVLDYYPHLTGRMRIDPTTEVRSMASLGSGVHLLEAYCDATLQSFARTSPASGRGFSVFDFPRSGNALLAPWDLSREGIQQNPVFTIQRTEFACASVAIGMRLSHVVTGAGGFLQLYQDLAAIYRATTDLDIGGHFELASPPCLTPFMITQMQHMSDDEQRKALAEGPSAYSLRHSDTGAEIHAQNEARFEQSPEMDLIVGRTLRFSPAAIATLKGWAVEPGSGSDARISAWAALSAHLWQHTHRARLARAADLNSSTDGEKTNVLSSSAFGTSVNFVPHLGLPERSFGNTVVTPVVELESTKLAHSPFWEIAKIISNLTRHVSVNEVHKIGSWIAAQPKKSLIQLDFPVTPASFISTGWHRFPLYSGAELDVAPTFASPIFMDTLFDGMVFFVEPKVKDGSVEVVASLRSSTWESLDTDGGFITNWDRTA</sequence>
<evidence type="ECO:0008006" key="4">
    <source>
        <dbReference type="Google" id="ProtNLM"/>
    </source>
</evidence>
<keyword evidence="3" id="KW-1185">Reference proteome</keyword>
<evidence type="ECO:0000256" key="1">
    <source>
        <dbReference type="ARBA" id="ARBA00022679"/>
    </source>
</evidence>
<proteinExistence type="predicted"/>